<organism evidence="2 3">
    <name type="scientific">Oryza sativa subsp. japonica</name>
    <name type="common">Rice</name>
    <dbReference type="NCBI Taxonomy" id="39947"/>
    <lineage>
        <taxon>Eukaryota</taxon>
        <taxon>Viridiplantae</taxon>
        <taxon>Streptophyta</taxon>
        <taxon>Embryophyta</taxon>
        <taxon>Tracheophyta</taxon>
        <taxon>Spermatophyta</taxon>
        <taxon>Magnoliopsida</taxon>
        <taxon>Liliopsida</taxon>
        <taxon>Poales</taxon>
        <taxon>Poaceae</taxon>
        <taxon>BOP clade</taxon>
        <taxon>Oryzoideae</taxon>
        <taxon>Oryzeae</taxon>
        <taxon>Oryzinae</taxon>
        <taxon>Oryza</taxon>
        <taxon>Oryza sativa</taxon>
    </lineage>
</organism>
<protein>
    <submittedName>
        <fullName evidence="2">Os01g0796900 protein</fullName>
    </submittedName>
</protein>
<feature type="compositionally biased region" description="Gly residues" evidence="1">
    <location>
        <begin position="65"/>
        <end position="75"/>
    </location>
</feature>
<reference evidence="3" key="2">
    <citation type="journal article" date="2008" name="Nucleic Acids Res.">
        <title>The rice annotation project database (RAP-DB): 2008 update.</title>
        <authorList>
            <consortium name="The rice annotation project (RAP)"/>
        </authorList>
    </citation>
    <scope>GENOME REANNOTATION</scope>
    <source>
        <strain evidence="3">cv. Nipponbare</strain>
    </source>
</reference>
<reference evidence="2 3" key="1">
    <citation type="journal article" date="2005" name="Nature">
        <title>The map-based sequence of the rice genome.</title>
        <authorList>
            <consortium name="International rice genome sequencing project (IRGSP)"/>
            <person name="Matsumoto T."/>
            <person name="Wu J."/>
            <person name="Kanamori H."/>
            <person name="Katayose Y."/>
            <person name="Fujisawa M."/>
            <person name="Namiki N."/>
            <person name="Mizuno H."/>
            <person name="Yamamoto K."/>
            <person name="Antonio B.A."/>
            <person name="Baba T."/>
            <person name="Sakata K."/>
            <person name="Nagamura Y."/>
            <person name="Aoki H."/>
            <person name="Arikawa K."/>
            <person name="Arita K."/>
            <person name="Bito T."/>
            <person name="Chiden Y."/>
            <person name="Fujitsuka N."/>
            <person name="Fukunaka R."/>
            <person name="Hamada M."/>
            <person name="Harada C."/>
            <person name="Hayashi A."/>
            <person name="Hijishita S."/>
            <person name="Honda M."/>
            <person name="Hosokawa S."/>
            <person name="Ichikawa Y."/>
            <person name="Idonuma A."/>
            <person name="Iijima M."/>
            <person name="Ikeda M."/>
            <person name="Ikeno M."/>
            <person name="Ito K."/>
            <person name="Ito S."/>
            <person name="Ito T."/>
            <person name="Ito Y."/>
            <person name="Ito Y."/>
            <person name="Iwabuchi A."/>
            <person name="Kamiya K."/>
            <person name="Karasawa W."/>
            <person name="Kurita K."/>
            <person name="Katagiri S."/>
            <person name="Kikuta A."/>
            <person name="Kobayashi H."/>
            <person name="Kobayashi N."/>
            <person name="Machita K."/>
            <person name="Maehara T."/>
            <person name="Masukawa M."/>
            <person name="Mizubayashi T."/>
            <person name="Mukai Y."/>
            <person name="Nagasaki H."/>
            <person name="Nagata Y."/>
            <person name="Naito S."/>
            <person name="Nakashima M."/>
            <person name="Nakama Y."/>
            <person name="Nakamichi Y."/>
            <person name="Nakamura M."/>
            <person name="Meguro A."/>
            <person name="Negishi M."/>
            <person name="Ohta I."/>
            <person name="Ohta T."/>
            <person name="Okamoto M."/>
            <person name="Ono N."/>
            <person name="Saji S."/>
            <person name="Sakaguchi M."/>
            <person name="Sakai K."/>
            <person name="Shibata M."/>
            <person name="Shimokawa T."/>
            <person name="Song J."/>
            <person name="Takazaki Y."/>
            <person name="Terasawa K."/>
            <person name="Tsugane M."/>
            <person name="Tsuji K."/>
            <person name="Ueda S."/>
            <person name="Waki K."/>
            <person name="Yamagata H."/>
            <person name="Yamamoto M."/>
            <person name="Yamamoto S."/>
            <person name="Yamane H."/>
            <person name="Yoshiki S."/>
            <person name="Yoshihara R."/>
            <person name="Yukawa K."/>
            <person name="Zhong H."/>
            <person name="Yano M."/>
            <person name="Yuan Q."/>
            <person name="Ouyang S."/>
            <person name="Liu J."/>
            <person name="Jones K.M."/>
            <person name="Gansberger K."/>
            <person name="Moffat K."/>
            <person name="Hill J."/>
            <person name="Bera J."/>
            <person name="Fadrosh D."/>
            <person name="Jin S."/>
            <person name="Johri S."/>
            <person name="Kim M."/>
            <person name="Overton L."/>
            <person name="Reardon M."/>
            <person name="Tsitrin T."/>
            <person name="Vuong H."/>
            <person name="Weaver B."/>
            <person name="Ciecko A."/>
            <person name="Tallon L."/>
            <person name="Jackson J."/>
            <person name="Pai G."/>
            <person name="Aken S.V."/>
            <person name="Utterback T."/>
            <person name="Reidmuller S."/>
            <person name="Feldblyum T."/>
            <person name="Hsiao J."/>
            <person name="Zismann V."/>
            <person name="Iobst S."/>
            <person name="de Vazeille A.R."/>
            <person name="Buell C.R."/>
            <person name="Ying K."/>
            <person name="Li Y."/>
            <person name="Lu T."/>
            <person name="Huang Y."/>
            <person name="Zhao Q."/>
            <person name="Feng Q."/>
            <person name="Zhang L."/>
            <person name="Zhu J."/>
            <person name="Weng Q."/>
            <person name="Mu J."/>
            <person name="Lu Y."/>
            <person name="Fan D."/>
            <person name="Liu Y."/>
            <person name="Guan J."/>
            <person name="Zhang Y."/>
            <person name="Yu S."/>
            <person name="Liu X."/>
            <person name="Zhang Y."/>
            <person name="Hong G."/>
            <person name="Han B."/>
            <person name="Choisne N."/>
            <person name="Demange N."/>
            <person name="Orjeda G."/>
            <person name="Samain S."/>
            <person name="Cattolico L."/>
            <person name="Pelletier E."/>
            <person name="Couloux A."/>
            <person name="Segurens B."/>
            <person name="Wincker P."/>
            <person name="D'Hont A."/>
            <person name="Scarpelli C."/>
            <person name="Weissenbach J."/>
            <person name="Salanoubat M."/>
            <person name="Quetier F."/>
            <person name="Yu Y."/>
            <person name="Kim H.R."/>
            <person name="Rambo T."/>
            <person name="Currie J."/>
            <person name="Collura K."/>
            <person name="Luo M."/>
            <person name="Yang T."/>
            <person name="Ammiraju J.S.S."/>
            <person name="Engler F."/>
            <person name="Soderlund C."/>
            <person name="Wing R.A."/>
            <person name="Palmer L.E."/>
            <person name="de la Bastide M."/>
            <person name="Spiegel L."/>
            <person name="Nascimento L."/>
            <person name="Zutavern T."/>
            <person name="O'Shaughnessy A."/>
            <person name="Dike S."/>
            <person name="Dedhia N."/>
            <person name="Preston R."/>
            <person name="Balija V."/>
            <person name="McCombie W.R."/>
            <person name="Chow T."/>
            <person name="Chen H."/>
            <person name="Chung M."/>
            <person name="Chen C."/>
            <person name="Shaw J."/>
            <person name="Wu H."/>
            <person name="Hsiao K."/>
            <person name="Chao Y."/>
            <person name="Chu M."/>
            <person name="Cheng C."/>
            <person name="Hour A."/>
            <person name="Lee P."/>
            <person name="Lin S."/>
            <person name="Lin Y."/>
            <person name="Liou J."/>
            <person name="Liu S."/>
            <person name="Hsing Y."/>
            <person name="Raghuvanshi S."/>
            <person name="Mohanty A."/>
            <person name="Bharti A.K."/>
            <person name="Gaur A."/>
            <person name="Gupta V."/>
            <person name="Kumar D."/>
            <person name="Ravi V."/>
            <person name="Vij S."/>
            <person name="Kapur A."/>
            <person name="Khurana P."/>
            <person name="Khurana P."/>
            <person name="Khurana J.P."/>
            <person name="Tyagi A.K."/>
            <person name="Gaikwad K."/>
            <person name="Singh A."/>
            <person name="Dalal V."/>
            <person name="Srivastava S."/>
            <person name="Dixit A."/>
            <person name="Pal A.K."/>
            <person name="Ghazi I.A."/>
            <person name="Yadav M."/>
            <person name="Pandit A."/>
            <person name="Bhargava A."/>
            <person name="Sureshbabu K."/>
            <person name="Batra K."/>
            <person name="Sharma T.R."/>
            <person name="Mohapatra T."/>
            <person name="Singh N.K."/>
            <person name="Messing J."/>
            <person name="Nelson A.B."/>
            <person name="Fuks G."/>
            <person name="Kavchok S."/>
            <person name="Keizer G."/>
            <person name="Linton E."/>
            <person name="Llaca V."/>
            <person name="Song R."/>
            <person name="Tanyolac B."/>
            <person name="Young S."/>
            <person name="Ho-Il K."/>
            <person name="Hahn J.H."/>
            <person name="Sangsakoo G."/>
            <person name="Vanavichit A."/>
            <person name="de Mattos Luiz.A.T."/>
            <person name="Zimmer P.D."/>
            <person name="Malone G."/>
            <person name="Dellagostin O."/>
            <person name="de Oliveira A.C."/>
            <person name="Bevan M."/>
            <person name="Bancroft I."/>
            <person name="Minx P."/>
            <person name="Cordum H."/>
            <person name="Wilson R."/>
            <person name="Cheng Z."/>
            <person name="Jin W."/>
            <person name="Jiang J."/>
            <person name="Leong S.A."/>
            <person name="Iwama H."/>
            <person name="Gojobori T."/>
            <person name="Itoh T."/>
            <person name="Niimura Y."/>
            <person name="Fujii Y."/>
            <person name="Habara T."/>
            <person name="Sakai H."/>
            <person name="Sato Y."/>
            <person name="Wilson G."/>
            <person name="Kumar K."/>
            <person name="McCouch S."/>
            <person name="Juretic N."/>
            <person name="Hoen D."/>
            <person name="Wright S."/>
            <person name="Bruskiewich R."/>
            <person name="Bureau T."/>
            <person name="Miyao A."/>
            <person name="Hirochika H."/>
            <person name="Nishikawa T."/>
            <person name="Kadowaki K."/>
            <person name="Sugiura M."/>
            <person name="Burr B."/>
            <person name="Sasaki T."/>
        </authorList>
    </citation>
    <scope>NUCLEOTIDE SEQUENCE [LARGE SCALE GENOMIC DNA]</scope>
    <source>
        <strain evidence="3">cv. Nipponbare</strain>
    </source>
</reference>
<evidence type="ECO:0000256" key="1">
    <source>
        <dbReference type="SAM" id="MobiDB-lite"/>
    </source>
</evidence>
<feature type="region of interest" description="Disordered" evidence="1">
    <location>
        <begin position="1"/>
        <end position="88"/>
    </location>
</feature>
<dbReference type="AlphaFoldDB" id="C7IXG6"/>
<dbReference type="KEGG" id="dosa:Os01g0796900"/>
<dbReference type="Proteomes" id="UP000000763">
    <property type="component" value="Chromosome 1"/>
</dbReference>
<sequence>MPAQKRPLQPADSDDSDGHVPVGRAASSRGGGGGVSHESDGEDAARRAREPPRDQRDGDPDEGDGGGGDGSGGGSDSESSLNGAGDKDELTRSTEIGLFLFVDVSCKIVWTDLPSGPAAG</sequence>
<dbReference type="EMBL" id="AP008207">
    <property type="protein sequence ID" value="BAH91333.1"/>
    <property type="molecule type" value="Genomic_DNA"/>
</dbReference>
<evidence type="ECO:0000313" key="2">
    <source>
        <dbReference type="EMBL" id="BAH91333.1"/>
    </source>
</evidence>
<proteinExistence type="predicted"/>
<name>C7IXG6_ORYSJ</name>
<evidence type="ECO:0000313" key="3">
    <source>
        <dbReference type="Proteomes" id="UP000000763"/>
    </source>
</evidence>
<gene>
    <name evidence="2" type="ordered locus">Os01g0796900</name>
</gene>
<feature type="compositionally biased region" description="Basic and acidic residues" evidence="1">
    <location>
        <begin position="37"/>
        <end position="58"/>
    </location>
</feature>
<accession>C7IXG6</accession>